<reference evidence="1" key="1">
    <citation type="submission" date="2020-05" db="EMBL/GenBank/DDBJ databases">
        <authorList>
            <person name="Chiriac C."/>
            <person name="Salcher M."/>
            <person name="Ghai R."/>
            <person name="Kavagutti S V."/>
        </authorList>
    </citation>
    <scope>NUCLEOTIDE SEQUENCE</scope>
</reference>
<dbReference type="EMBL" id="CAFBNE010000272">
    <property type="protein sequence ID" value="CAB4976414.1"/>
    <property type="molecule type" value="Genomic_DNA"/>
</dbReference>
<proteinExistence type="predicted"/>
<organism evidence="1">
    <name type="scientific">freshwater metagenome</name>
    <dbReference type="NCBI Taxonomy" id="449393"/>
    <lineage>
        <taxon>unclassified sequences</taxon>
        <taxon>metagenomes</taxon>
        <taxon>ecological metagenomes</taxon>
    </lineage>
</organism>
<evidence type="ECO:0000313" key="1">
    <source>
        <dbReference type="EMBL" id="CAB4976414.1"/>
    </source>
</evidence>
<dbReference type="AlphaFoldDB" id="A0A6J7MFF7"/>
<protein>
    <submittedName>
        <fullName evidence="1">Unannotated protein</fullName>
    </submittedName>
</protein>
<accession>A0A6J7MFF7</accession>
<gene>
    <name evidence="1" type="ORF">UFOPK3772_03713</name>
</gene>
<name>A0A6J7MFF7_9ZZZZ</name>
<sequence>MATTTFLAKLGAMAATVAAPAMVFLGAGTAEAFDINLPLAVWGTSAPGGVQVHVQTPADGLSGWCTYSSFVRGNPIGKPLPAIDVPFYLAPAGGVNSALLWFPSYPTGSTWDTTVSCPNGAMTVPTVW</sequence>